<evidence type="ECO:0000313" key="2">
    <source>
        <dbReference type="EMBL" id="RVU01003.1"/>
    </source>
</evidence>
<comment type="caution">
    <text evidence="2">The sequence shown here is derived from an EMBL/GenBank/DDBJ whole genome shotgun (WGS) entry which is preliminary data.</text>
</comment>
<proteinExistence type="predicted"/>
<organism evidence="2 3">
    <name type="scientific">Mucilaginibacter limnophilus</name>
    <dbReference type="NCBI Taxonomy" id="1932778"/>
    <lineage>
        <taxon>Bacteria</taxon>
        <taxon>Pseudomonadati</taxon>
        <taxon>Bacteroidota</taxon>
        <taxon>Sphingobacteriia</taxon>
        <taxon>Sphingobacteriales</taxon>
        <taxon>Sphingobacteriaceae</taxon>
        <taxon>Mucilaginibacter</taxon>
    </lineage>
</organism>
<name>A0A3S2Y127_9SPHI</name>
<sequence length="69" mass="7802">MSPGHFNASSITHRVSLLFIRLRKITWYGSTPKEDRAGANKRRSRPIQIQAPLGGINTDNMPETSPRNR</sequence>
<dbReference type="EMBL" id="SACK01000003">
    <property type="protein sequence ID" value="RVU01003.1"/>
    <property type="molecule type" value="Genomic_DNA"/>
</dbReference>
<evidence type="ECO:0000256" key="1">
    <source>
        <dbReference type="SAM" id="MobiDB-lite"/>
    </source>
</evidence>
<protein>
    <submittedName>
        <fullName evidence="2">Uncharacterized protein</fullName>
    </submittedName>
</protein>
<keyword evidence="3" id="KW-1185">Reference proteome</keyword>
<feature type="region of interest" description="Disordered" evidence="1">
    <location>
        <begin position="30"/>
        <end position="69"/>
    </location>
</feature>
<evidence type="ECO:0000313" key="3">
    <source>
        <dbReference type="Proteomes" id="UP000282759"/>
    </source>
</evidence>
<dbReference type="Proteomes" id="UP000282759">
    <property type="component" value="Unassembled WGS sequence"/>
</dbReference>
<accession>A0A3S2Y127</accession>
<reference evidence="2 3" key="1">
    <citation type="submission" date="2019-01" db="EMBL/GenBank/DDBJ databases">
        <authorList>
            <person name="Chen W.-M."/>
        </authorList>
    </citation>
    <scope>NUCLEOTIDE SEQUENCE [LARGE SCALE GENOMIC DNA]</scope>
    <source>
        <strain evidence="2 3">YBJ-36</strain>
    </source>
</reference>
<feature type="compositionally biased region" description="Polar residues" evidence="1">
    <location>
        <begin position="57"/>
        <end position="69"/>
    </location>
</feature>
<dbReference type="AlphaFoldDB" id="A0A3S2Y127"/>
<gene>
    <name evidence="2" type="ORF">EOD41_10280</name>
</gene>